<dbReference type="EMBL" id="FBWH01000042">
    <property type="protein sequence ID" value="CUX58642.1"/>
    <property type="molecule type" value="Genomic_DNA"/>
</dbReference>
<organism evidence="1 2">
    <name type="scientific">Agrobacterium genomosp. 13 str. CFBP 6927</name>
    <dbReference type="NCBI Taxonomy" id="1183428"/>
    <lineage>
        <taxon>Bacteria</taxon>
        <taxon>Pseudomonadati</taxon>
        <taxon>Pseudomonadota</taxon>
        <taxon>Alphaproteobacteria</taxon>
        <taxon>Hyphomicrobiales</taxon>
        <taxon>Rhizobiaceae</taxon>
        <taxon>Rhizobium/Agrobacterium group</taxon>
        <taxon>Agrobacterium</taxon>
        <taxon>Agrobacterium tumefaciens complex</taxon>
    </lineage>
</organism>
<evidence type="ECO:0000313" key="1">
    <source>
        <dbReference type="EMBL" id="CUX58642.1"/>
    </source>
</evidence>
<gene>
    <name evidence="1" type="ORF">AGR13a_Lc30137</name>
</gene>
<evidence type="ECO:0000313" key="2">
    <source>
        <dbReference type="Proteomes" id="UP000191812"/>
    </source>
</evidence>
<protein>
    <submittedName>
        <fullName evidence="1">Uncharacterized protein</fullName>
    </submittedName>
</protein>
<proteinExistence type="predicted"/>
<reference evidence="1 2" key="1">
    <citation type="submission" date="2016-01" db="EMBL/GenBank/DDBJ databases">
        <authorList>
            <person name="Regsiter A."/>
            <person name="william w."/>
        </authorList>
    </citation>
    <scope>NUCLEOTIDE SEQUENCE [LARGE SCALE GENOMIC DNA]</scope>
    <source>
        <strain evidence="1 2">CFBP 6927</strain>
    </source>
</reference>
<sequence>MGWPECRRERSQLVEGLSFSLDVILGLVPRICQRLLGAGPSMTEGAGLHWSDCCLRLVAICPAFNAIYLPSLVTVPCPIRLARFHNRVRALLRCNKSIARILHTS</sequence>
<dbReference type="Proteomes" id="UP000191812">
    <property type="component" value="Unassembled WGS sequence"/>
</dbReference>
<name>A0ABM9VLW2_9HYPH</name>
<comment type="caution">
    <text evidence="1">The sequence shown here is derived from an EMBL/GenBank/DDBJ whole genome shotgun (WGS) entry which is preliminary data.</text>
</comment>
<accession>A0ABM9VLW2</accession>
<keyword evidence="2" id="KW-1185">Reference proteome</keyword>